<dbReference type="EMBL" id="BDSA01000037">
    <property type="protein sequence ID" value="GBE63369.1"/>
    <property type="molecule type" value="Genomic_DNA"/>
</dbReference>
<proteinExistence type="predicted"/>
<dbReference type="Proteomes" id="UP000236319">
    <property type="component" value="Unassembled WGS sequence"/>
</dbReference>
<dbReference type="GeneID" id="39877139"/>
<sequence>MSFLHGVLDEVHTNNNLSPYKETLENAVSLLETHRHEGKTGLHTVIGTVKLGIEQWLGDVNTKSEAVKKPIKNLEDDVNAFFKYFETLKTDKEYDAEQSNLQSSIRSVNQLSLDVHHSTDALMNVDKMLEKELKPHVDLIFESVKAFKDSTKQDHDGLVKVCKKVDEEFGELDKKVEDGLSESNKNGLRYKFKEGIESILQQIGKERKGSLFHSIETALREMNETLENEEGIKGLNSKLKSNIEKAFNNIKQDVNNVHNTLTSKKTELDTLVGQAQQHVYRIKTEVADNAGGLADTVCGGWDLLKIEITNLVNKIKGEGRTSDGVPYTNGLTQINNGIKAYALEFTSGTFVTVLTQWIGEIVDEGVVHGKIYAYVLNNGPKFQDAVGRSSEKTAEVKAAIKAKFPLHIITDIQSVAQRTLQGIKVGNVGEQFQRFVEELGMQFKGIEVENTLGVAAKAIEDHLKSTNPKLPTKDENIKQAVKAIIKPLERRFQQVANELQRFTATSQIANLTAAISNVELIGNKVDESKDAYNDGFGKKIDTALEKVKAKIQALDVLFGKTVGDEGSIHSMLKGVTTDLEALNNIKKDGSVGKINFRKNQIVVALDTIRRKIVQDINAVIKTLQVADKQLTVLLNDLSKSLTKFQETFLQEIESFHAAYKQRSSEAKNAIKRQALSQFAHSKARALEQLKELVEEQNEIILNKIHIDTETGLKGFMKIFNEKLVEKLQEIKTITPTEFTPEKSPLNQAAEKVCVGFEMFFEKLGIQRKEFEGFPPGVIQPDAMFPGVSKYESVTNALLKLLEDLHASKHFDHNFSDHLKSLNTALSTFAPAKFTDPSSLILQALKDGIGALAKQLGYAYVSTYCCQKFDGALLDPEISTASDDKRKLTEYGKMLSKVFMSCLPGWLKHLAHLKKHCDKNPKKGPWNDLKITKHGKNPLGQWFTDRGYDVSADAVKPNGELRNETKCSGDYIFGTLLNKALPNAPRIKGMNNNNINLLHILSLLHPMLDTYYRVSHHFIPEKPRAPSNIYLMLQWTAGLKYNHMYGEVKNQLGNVLKGLQKEHNLEDAELPVAVQSDMQRVIQSPINSDQLTKALESVCHYAEQTLVAVLGHGHADGVYASDHLTNSSNLLYPGSGGACFDMLVDVLFRLYKQLWFLRRQCLGGKSHSGWKDCSYGRHVAGSGWQCNNEQCADLDCPQKPNQKGNQNTNLSADQSADQRCDQHPDCGMKSPLQSFLEDGLQGFLPHSFSSPGCKLTCTVSNHRGLPCKTPMGFADIGVLASHTKTGAYLEAALYNLCGPYSALSKLCNMLNCVLRRAPQTLDDIFSFLRGYLANWNSLPPVNKEAITHKSVAFKNAIKEAYFGREYLELCPTILFTTRVHQSGNKSNHSKGDLFTISECEGSAVDTCGVYVESLSSSTYSIFSSYHNKQCLSWILYSAETLYSLLDRLYKQCCGTCTSPGAKCHGTRCVTECQVKKAYDAQTSDEATPDTKALDGKNHNDDCASIVRCHNTLPTLYTYGFSFGNPLGLCGTGNATANRRTCKDFCSALKKILEEESALIQLIKQIDNFIWKIRENFSYTLLTLWSLSLLYLLHIAVVRLDVLRIRSHLRSPSSHRIAAQSLLAAARVKALANVKYFSP</sequence>
<keyword evidence="4" id="KW-1185">Reference proteome</keyword>
<accession>A0A2H6KK65</accession>
<evidence type="ECO:0000256" key="2">
    <source>
        <dbReference type="SAM" id="Phobius"/>
    </source>
</evidence>
<comment type="caution">
    <text evidence="3">The sequence shown here is derived from an EMBL/GenBank/DDBJ whole genome shotgun (WGS) entry which is preliminary data.</text>
</comment>
<gene>
    <name evidence="3" type="ORF">BOVATA_048620</name>
</gene>
<name>A0A2H6KK65_9APIC</name>
<evidence type="ECO:0000256" key="1">
    <source>
        <dbReference type="SAM" id="Coils"/>
    </source>
</evidence>
<feature type="transmembrane region" description="Helical" evidence="2">
    <location>
        <begin position="1575"/>
        <end position="1598"/>
    </location>
</feature>
<keyword evidence="2" id="KW-0812">Transmembrane</keyword>
<evidence type="ECO:0000313" key="3">
    <source>
        <dbReference type="EMBL" id="GBE63369.1"/>
    </source>
</evidence>
<feature type="coiled-coil region" evidence="1">
    <location>
        <begin position="675"/>
        <end position="703"/>
    </location>
</feature>
<dbReference type="VEuPathDB" id="PiroplasmaDB:BOVATA_048620"/>
<protein>
    <submittedName>
        <fullName evidence="3">Uncharacterized protein</fullName>
    </submittedName>
</protein>
<evidence type="ECO:0000313" key="4">
    <source>
        <dbReference type="Proteomes" id="UP000236319"/>
    </source>
</evidence>
<keyword evidence="2" id="KW-0472">Membrane</keyword>
<keyword evidence="1" id="KW-0175">Coiled coil</keyword>
<keyword evidence="2" id="KW-1133">Transmembrane helix</keyword>
<reference evidence="3 4" key="1">
    <citation type="journal article" date="2017" name="BMC Genomics">
        <title>Whole-genome assembly of Babesia ovata and comparative genomics between closely related pathogens.</title>
        <authorList>
            <person name="Yamagishi J."/>
            <person name="Asada M."/>
            <person name="Hakimi H."/>
            <person name="Tanaka T.Q."/>
            <person name="Sugimoto C."/>
            <person name="Kawazu S."/>
        </authorList>
    </citation>
    <scope>NUCLEOTIDE SEQUENCE [LARGE SCALE GENOMIC DNA]</scope>
    <source>
        <strain evidence="3 4">Miyake</strain>
    </source>
</reference>
<organism evidence="3 4">
    <name type="scientific">Babesia ovata</name>
    <dbReference type="NCBI Taxonomy" id="189622"/>
    <lineage>
        <taxon>Eukaryota</taxon>
        <taxon>Sar</taxon>
        <taxon>Alveolata</taxon>
        <taxon>Apicomplexa</taxon>
        <taxon>Aconoidasida</taxon>
        <taxon>Piroplasmida</taxon>
        <taxon>Babesiidae</taxon>
        <taxon>Babesia</taxon>
    </lineage>
</organism>
<dbReference type="RefSeq" id="XP_028869612.1">
    <property type="nucleotide sequence ID" value="XM_029013779.1"/>
</dbReference>